<sequence length="50" mass="5630">MEFVDYKPLNPYILFIKMDLSELLTGLCACILTGPTTYRSGILCGHQMDC</sequence>
<evidence type="ECO:0000313" key="1">
    <source>
        <dbReference type="EMBL" id="JAD75936.1"/>
    </source>
</evidence>
<dbReference type="AlphaFoldDB" id="A0A0A9CK21"/>
<name>A0A0A9CK21_ARUDO</name>
<reference evidence="1" key="2">
    <citation type="journal article" date="2015" name="Data Brief">
        <title>Shoot transcriptome of the giant reed, Arundo donax.</title>
        <authorList>
            <person name="Barrero R.A."/>
            <person name="Guerrero F.D."/>
            <person name="Moolhuijzen P."/>
            <person name="Goolsby J.A."/>
            <person name="Tidwell J."/>
            <person name="Bellgard S.E."/>
            <person name="Bellgard M.I."/>
        </authorList>
    </citation>
    <scope>NUCLEOTIDE SEQUENCE</scope>
    <source>
        <tissue evidence="1">Shoot tissue taken approximately 20 cm above the soil surface</tissue>
    </source>
</reference>
<proteinExistence type="predicted"/>
<accession>A0A0A9CK21</accession>
<reference evidence="1" key="1">
    <citation type="submission" date="2014-09" db="EMBL/GenBank/DDBJ databases">
        <authorList>
            <person name="Magalhaes I.L.F."/>
            <person name="Oliveira U."/>
            <person name="Santos F.R."/>
            <person name="Vidigal T.H.D.A."/>
            <person name="Brescovit A.D."/>
            <person name="Santos A.J."/>
        </authorList>
    </citation>
    <scope>NUCLEOTIDE SEQUENCE</scope>
    <source>
        <tissue evidence="1">Shoot tissue taken approximately 20 cm above the soil surface</tissue>
    </source>
</reference>
<dbReference type="EMBL" id="GBRH01221959">
    <property type="protein sequence ID" value="JAD75936.1"/>
    <property type="molecule type" value="Transcribed_RNA"/>
</dbReference>
<organism evidence="1">
    <name type="scientific">Arundo donax</name>
    <name type="common">Giant reed</name>
    <name type="synonym">Donax arundinaceus</name>
    <dbReference type="NCBI Taxonomy" id="35708"/>
    <lineage>
        <taxon>Eukaryota</taxon>
        <taxon>Viridiplantae</taxon>
        <taxon>Streptophyta</taxon>
        <taxon>Embryophyta</taxon>
        <taxon>Tracheophyta</taxon>
        <taxon>Spermatophyta</taxon>
        <taxon>Magnoliopsida</taxon>
        <taxon>Liliopsida</taxon>
        <taxon>Poales</taxon>
        <taxon>Poaceae</taxon>
        <taxon>PACMAD clade</taxon>
        <taxon>Arundinoideae</taxon>
        <taxon>Arundineae</taxon>
        <taxon>Arundo</taxon>
    </lineage>
</organism>
<protein>
    <submittedName>
        <fullName evidence="1">Uncharacterized protein</fullName>
    </submittedName>
</protein>